<reference evidence="2 3" key="1">
    <citation type="submission" date="2016-10" db="EMBL/GenBank/DDBJ databases">
        <authorList>
            <person name="de Groot N.N."/>
        </authorList>
    </citation>
    <scope>NUCLEOTIDE SEQUENCE [LARGE SCALE GENOMIC DNA]</scope>
    <source>
        <strain evidence="2 3">DSM 23413</strain>
    </source>
</reference>
<dbReference type="AlphaFoldDB" id="A0A1H5ZB86"/>
<dbReference type="Proteomes" id="UP000236742">
    <property type="component" value="Unassembled WGS sequence"/>
</dbReference>
<evidence type="ECO:0000259" key="1">
    <source>
        <dbReference type="Pfam" id="PF12728"/>
    </source>
</evidence>
<evidence type="ECO:0000313" key="2">
    <source>
        <dbReference type="EMBL" id="SEG33334.1"/>
    </source>
</evidence>
<dbReference type="EMBL" id="FNVD01000033">
    <property type="protein sequence ID" value="SEG33334.1"/>
    <property type="molecule type" value="Genomic_DNA"/>
</dbReference>
<accession>A0A1H5ZB86</accession>
<dbReference type="GO" id="GO:0003677">
    <property type="term" value="F:DNA binding"/>
    <property type="evidence" value="ECO:0007669"/>
    <property type="project" value="InterPro"/>
</dbReference>
<dbReference type="NCBIfam" id="TIGR01764">
    <property type="entry name" value="excise"/>
    <property type="match status" value="1"/>
</dbReference>
<keyword evidence="3" id="KW-1185">Reference proteome</keyword>
<feature type="domain" description="Helix-turn-helix" evidence="1">
    <location>
        <begin position="90"/>
        <end position="143"/>
    </location>
</feature>
<protein>
    <submittedName>
        <fullName evidence="2">DNA binding domain-containing protein, excisionase family</fullName>
    </submittedName>
</protein>
<dbReference type="RefSeq" id="WP_104009392.1">
    <property type="nucleotide sequence ID" value="NZ_FNVD01000033.1"/>
</dbReference>
<name>A0A1H5ZB86_9RHOB</name>
<dbReference type="OrthoDB" id="26212at2"/>
<organism evidence="2 3">
    <name type="scientific">Jhaorihella thermophila</name>
    <dbReference type="NCBI Taxonomy" id="488547"/>
    <lineage>
        <taxon>Bacteria</taxon>
        <taxon>Pseudomonadati</taxon>
        <taxon>Pseudomonadota</taxon>
        <taxon>Alphaproteobacteria</taxon>
        <taxon>Rhodobacterales</taxon>
        <taxon>Paracoccaceae</taxon>
        <taxon>Jhaorihella</taxon>
    </lineage>
</organism>
<dbReference type="InterPro" id="IPR010093">
    <property type="entry name" value="SinI_DNA-bd"/>
</dbReference>
<proteinExistence type="predicted"/>
<gene>
    <name evidence="2" type="ORF">SAMN05421751_13312</name>
</gene>
<dbReference type="Pfam" id="PF12728">
    <property type="entry name" value="HTH_17"/>
    <property type="match status" value="1"/>
</dbReference>
<sequence length="162" mass="18225">MTINANLARKFGDGLPTDTDRAAADQLRRLLVTAMTEARTEEGVAVSFVDPETRRKAEIILSPHLAQLFIELLRHISDGDAVTLIPVSKMLTTQQAADILNVSRPHLIKLLRSEDNPGGIPFEMIGRHRRIRATDLFEFKRKRDEERTRALDELMAADADLI</sequence>
<dbReference type="InterPro" id="IPR041657">
    <property type="entry name" value="HTH_17"/>
</dbReference>
<evidence type="ECO:0000313" key="3">
    <source>
        <dbReference type="Proteomes" id="UP000236742"/>
    </source>
</evidence>